<name>A0ABS2I4T2_9ACTN</name>
<evidence type="ECO:0000313" key="2">
    <source>
        <dbReference type="EMBL" id="MBM7057837.1"/>
    </source>
</evidence>
<comment type="caution">
    <text evidence="2">The sequence shown here is derived from an EMBL/GenBank/DDBJ whole genome shotgun (WGS) entry which is preliminary data.</text>
</comment>
<dbReference type="Pfam" id="PF00067">
    <property type="entry name" value="p450"/>
    <property type="match status" value="2"/>
</dbReference>
<accession>A0ABS2I4T2</accession>
<dbReference type="PRINTS" id="PR00385">
    <property type="entry name" value="P450"/>
</dbReference>
<protein>
    <submittedName>
        <fullName evidence="2">Cytochrome P450</fullName>
    </submittedName>
</protein>
<organism evidence="2 3">
    <name type="scientific">Streptomyces durocortorensis</name>
    <dbReference type="NCBI Taxonomy" id="2811104"/>
    <lineage>
        <taxon>Bacteria</taxon>
        <taxon>Bacillati</taxon>
        <taxon>Actinomycetota</taxon>
        <taxon>Actinomycetes</taxon>
        <taxon>Kitasatosporales</taxon>
        <taxon>Streptomycetaceae</taxon>
        <taxon>Streptomyces</taxon>
    </lineage>
</organism>
<dbReference type="Proteomes" id="UP000712045">
    <property type="component" value="Unassembled WGS sequence"/>
</dbReference>
<dbReference type="RefSeq" id="WP_205085970.1">
    <property type="nucleotide sequence ID" value="NZ_JAFEUF010000233.1"/>
</dbReference>
<evidence type="ECO:0000256" key="1">
    <source>
        <dbReference type="ARBA" id="ARBA00010617"/>
    </source>
</evidence>
<dbReference type="InterPro" id="IPR001128">
    <property type="entry name" value="Cyt_P450"/>
</dbReference>
<dbReference type="InterPro" id="IPR002401">
    <property type="entry name" value="Cyt_P450_E_grp-I"/>
</dbReference>
<dbReference type="EMBL" id="JAFEUF010000233">
    <property type="protein sequence ID" value="MBM7057837.1"/>
    <property type="molecule type" value="Genomic_DNA"/>
</dbReference>
<dbReference type="PANTHER" id="PTHR24305">
    <property type="entry name" value="CYTOCHROME P450"/>
    <property type="match status" value="1"/>
</dbReference>
<evidence type="ECO:0000313" key="3">
    <source>
        <dbReference type="Proteomes" id="UP000712045"/>
    </source>
</evidence>
<dbReference type="CDD" id="cd00302">
    <property type="entry name" value="cytochrome_P450"/>
    <property type="match status" value="1"/>
</dbReference>
<gene>
    <name evidence="2" type="ORF">JS521_29345</name>
</gene>
<dbReference type="PRINTS" id="PR00463">
    <property type="entry name" value="EP450I"/>
</dbReference>
<proteinExistence type="inferred from homology"/>
<dbReference type="Gene3D" id="1.10.630.10">
    <property type="entry name" value="Cytochrome P450"/>
    <property type="match status" value="1"/>
</dbReference>
<dbReference type="PANTHER" id="PTHR24305:SF166">
    <property type="entry name" value="CYTOCHROME P450 12A4, MITOCHONDRIAL-RELATED"/>
    <property type="match status" value="1"/>
</dbReference>
<comment type="similarity">
    <text evidence="1">Belongs to the cytochrome P450 family.</text>
</comment>
<sequence>MTEQTMPRPPVRTGVTQAGLMEQYEKDRLGHLLASVERHGPVVELTEGTVLVNDPAAVHDVLRRTNTDFLVTGNIRRDEVSGVRGDPATEAWMRGRRATQKGMSPPALEAHRAWLAEETERLCDRWRARSSVTDPVAELEQLSARSFARFCFGTRDAGSAAPRTGDLLNALTPLISSPFHFPPAVRRFLPRYRRSVNAQKNLEAELRRVLDGPGEGGLVDALAAAGLDAEATVRMLVSNGLASYRVPAAAVTWALVALAREPDVAEECAAAVDPGSSAVTPDILRWTIAESLRLWPPNWLILRTANGEQSCGGWSVPAGAAVMISPYVVHRTAPVFTDPMAFRPHRWASLQPAAGEYLPYGIGSRWCVGKALADLELATVLATLVARLRFTVEHMDPLPDVRTTLLPAHLTLGVRPR</sequence>
<keyword evidence="3" id="KW-1185">Reference proteome</keyword>
<dbReference type="InterPro" id="IPR036396">
    <property type="entry name" value="Cyt_P450_sf"/>
</dbReference>
<dbReference type="InterPro" id="IPR050121">
    <property type="entry name" value="Cytochrome_P450_monoxygenase"/>
</dbReference>
<reference evidence="2 3" key="1">
    <citation type="submission" date="2021-02" db="EMBL/GenBank/DDBJ databases">
        <title>Genome Streptomyces sp. RHZ10.</title>
        <authorList>
            <person name="Besaury L."/>
        </authorList>
    </citation>
    <scope>NUCLEOTIDE SEQUENCE [LARGE SCALE GENOMIC DNA]</scope>
    <source>
        <strain evidence="2 3">RHZ10</strain>
    </source>
</reference>
<dbReference type="SUPFAM" id="SSF48264">
    <property type="entry name" value="Cytochrome P450"/>
    <property type="match status" value="1"/>
</dbReference>